<dbReference type="EMBL" id="BAAANY010000042">
    <property type="protein sequence ID" value="GAA1717619.1"/>
    <property type="molecule type" value="Genomic_DNA"/>
</dbReference>
<evidence type="ECO:0000313" key="3">
    <source>
        <dbReference type="Proteomes" id="UP001500618"/>
    </source>
</evidence>
<dbReference type="InterPro" id="IPR027381">
    <property type="entry name" value="LytR/CpsA/Psr_C"/>
</dbReference>
<keyword evidence="3" id="KW-1185">Reference proteome</keyword>
<accession>A0ABP4V6R2</accession>
<dbReference type="Proteomes" id="UP001500618">
    <property type="component" value="Unassembled WGS sequence"/>
</dbReference>
<evidence type="ECO:0000259" key="1">
    <source>
        <dbReference type="Pfam" id="PF13399"/>
    </source>
</evidence>
<comment type="caution">
    <text evidence="2">The sequence shown here is derived from an EMBL/GenBank/DDBJ whole genome shotgun (WGS) entry which is preliminary data.</text>
</comment>
<proteinExistence type="predicted"/>
<gene>
    <name evidence="2" type="ORF">GCM10009765_77650</name>
</gene>
<protein>
    <recommendedName>
        <fullName evidence="1">LytR/CpsA/Psr regulator C-terminal domain-containing protein</fullName>
    </recommendedName>
</protein>
<name>A0ABP4V6R2_9ACTN</name>
<evidence type="ECO:0000313" key="2">
    <source>
        <dbReference type="EMBL" id="GAA1717619.1"/>
    </source>
</evidence>
<dbReference type="RefSeq" id="WP_344315018.1">
    <property type="nucleotide sequence ID" value="NZ_BAAANY010000042.1"/>
</dbReference>
<organism evidence="2 3">
    <name type="scientific">Fodinicola feengrottensis</name>
    <dbReference type="NCBI Taxonomy" id="435914"/>
    <lineage>
        <taxon>Bacteria</taxon>
        <taxon>Bacillati</taxon>
        <taxon>Actinomycetota</taxon>
        <taxon>Actinomycetes</taxon>
        <taxon>Mycobacteriales</taxon>
        <taxon>Fodinicola</taxon>
    </lineage>
</organism>
<reference evidence="3" key="1">
    <citation type="journal article" date="2019" name="Int. J. Syst. Evol. Microbiol.">
        <title>The Global Catalogue of Microorganisms (GCM) 10K type strain sequencing project: providing services to taxonomists for standard genome sequencing and annotation.</title>
        <authorList>
            <consortium name="The Broad Institute Genomics Platform"/>
            <consortium name="The Broad Institute Genome Sequencing Center for Infectious Disease"/>
            <person name="Wu L."/>
            <person name="Ma J."/>
        </authorList>
    </citation>
    <scope>NUCLEOTIDE SEQUENCE [LARGE SCALE GENOMIC DNA]</scope>
    <source>
        <strain evidence="3">JCM 14718</strain>
    </source>
</reference>
<dbReference type="Gene3D" id="3.30.70.2390">
    <property type="match status" value="1"/>
</dbReference>
<dbReference type="Pfam" id="PF13399">
    <property type="entry name" value="LytR_C"/>
    <property type="match status" value="1"/>
</dbReference>
<feature type="domain" description="LytR/CpsA/Psr regulator C-terminal" evidence="1">
    <location>
        <begin position="53"/>
        <end position="140"/>
    </location>
</feature>
<sequence>MSIARARALIIVGVMLLFCLVFASWAIASTNVSRAEAECLAAAAPKELPQPTQVSVQIFNATDRDGLANTVKSQLAGRGFKVVSISTFQDGTPVTGVGLVRYGPTGIAAAQVVQSNIIGLTPVMDTRATADVDIVLGAQYSRLATTSEINTAAKRLAADPVTPMCSGTNSG</sequence>